<keyword evidence="2" id="KW-0732">Signal</keyword>
<evidence type="ECO:0000259" key="6">
    <source>
        <dbReference type="PROSITE" id="PS51384"/>
    </source>
</evidence>
<dbReference type="PATRIC" id="fig|1125718.3.peg.2788"/>
<name>J1GV49_9ACTO</name>
<dbReference type="SUPFAM" id="SSF51905">
    <property type="entry name" value="FAD/NAD(P)-binding domain"/>
    <property type="match status" value="1"/>
</dbReference>
<evidence type="ECO:0000256" key="2">
    <source>
        <dbReference type="ARBA" id="ARBA00022729"/>
    </source>
</evidence>
<reference evidence="7 8" key="1">
    <citation type="submission" date="2012-05" db="EMBL/GenBank/DDBJ databases">
        <authorList>
            <person name="Harkins D.M."/>
            <person name="Madupu R."/>
            <person name="Durkin A.S."/>
            <person name="Torralba M."/>
            <person name="Methe B."/>
            <person name="Sutton G.G."/>
            <person name="Nelson K.E."/>
        </authorList>
    </citation>
    <scope>NUCLEOTIDE SEQUENCE [LARGE SCALE GENOMIC DNA]</scope>
    <source>
        <strain evidence="7 8">F0489</strain>
    </source>
</reference>
<dbReference type="OrthoDB" id="9774675at2"/>
<organism evidence="7 8">
    <name type="scientific">Actinomyces massiliensis F0489</name>
    <dbReference type="NCBI Taxonomy" id="1125718"/>
    <lineage>
        <taxon>Bacteria</taxon>
        <taxon>Bacillati</taxon>
        <taxon>Actinomycetota</taxon>
        <taxon>Actinomycetes</taxon>
        <taxon>Actinomycetales</taxon>
        <taxon>Actinomycetaceae</taxon>
        <taxon>Actinomyces</taxon>
    </lineage>
</organism>
<keyword evidence="8" id="KW-1185">Reference proteome</keyword>
<dbReference type="Gene3D" id="3.40.50.80">
    <property type="entry name" value="Nucleotide-binding domain of ferredoxin-NADP reductase (FNR) module"/>
    <property type="match status" value="1"/>
</dbReference>
<dbReference type="SUPFAM" id="SSF52343">
    <property type="entry name" value="Ferredoxin reductase-like, C-terminal NADP-linked domain"/>
    <property type="match status" value="1"/>
</dbReference>
<dbReference type="Gene3D" id="2.40.30.10">
    <property type="entry name" value="Translation factors"/>
    <property type="match status" value="1"/>
</dbReference>
<dbReference type="eggNOG" id="COG1233">
    <property type="taxonomic scope" value="Bacteria"/>
</dbReference>
<accession>J1GV49</accession>
<dbReference type="Pfam" id="PF00175">
    <property type="entry name" value="NAD_binding_1"/>
    <property type="match status" value="1"/>
</dbReference>
<dbReference type="InterPro" id="IPR036188">
    <property type="entry name" value="FAD/NAD-bd_sf"/>
</dbReference>
<evidence type="ECO:0000256" key="5">
    <source>
        <dbReference type="ARBA" id="ARBA00023027"/>
    </source>
</evidence>
<dbReference type="Proteomes" id="UP000002941">
    <property type="component" value="Unassembled WGS sequence"/>
</dbReference>
<evidence type="ECO:0000313" key="7">
    <source>
        <dbReference type="EMBL" id="EJF36748.1"/>
    </source>
</evidence>
<dbReference type="InterPro" id="IPR039261">
    <property type="entry name" value="FNR_nucleotide-bd"/>
</dbReference>
<dbReference type="InterPro" id="IPR052206">
    <property type="entry name" value="Retinol_saturase"/>
</dbReference>
<keyword evidence="5" id="KW-0520">NAD</keyword>
<evidence type="ECO:0000256" key="3">
    <source>
        <dbReference type="ARBA" id="ARBA00022827"/>
    </source>
</evidence>
<dbReference type="GO" id="GO:0016491">
    <property type="term" value="F:oxidoreductase activity"/>
    <property type="evidence" value="ECO:0007669"/>
    <property type="project" value="InterPro"/>
</dbReference>
<comment type="caution">
    <text evidence="7">The sequence shown here is derived from an EMBL/GenBank/DDBJ whole genome shotgun (WGS) entry which is preliminary data.</text>
</comment>
<dbReference type="EMBL" id="AKFT01000215">
    <property type="protein sequence ID" value="EJF36748.1"/>
    <property type="molecule type" value="Genomic_DNA"/>
</dbReference>
<gene>
    <name evidence="7" type="ORF">HMPREF1318_2096</name>
</gene>
<evidence type="ECO:0000256" key="1">
    <source>
        <dbReference type="ARBA" id="ARBA00022630"/>
    </source>
</evidence>
<proteinExistence type="predicted"/>
<keyword evidence="3" id="KW-0274">FAD</keyword>
<dbReference type="eggNOG" id="COG1018">
    <property type="taxonomic scope" value="Bacteria"/>
</dbReference>
<dbReference type="PROSITE" id="PS51384">
    <property type="entry name" value="FAD_FR"/>
    <property type="match status" value="1"/>
</dbReference>
<dbReference type="RefSeq" id="WP_008733866.1">
    <property type="nucleotide sequence ID" value="NZ_AKFT01000215.1"/>
</dbReference>
<dbReference type="InterPro" id="IPR017927">
    <property type="entry name" value="FAD-bd_FR_type"/>
</dbReference>
<protein>
    <submittedName>
        <fullName evidence="7">Oxidoreductase NAD-binding domain protein</fullName>
    </submittedName>
</protein>
<sequence length="751" mass="81109">MTYDAIVIGSGIGGLTTAGLLARAADKRVLVLERHTEPGGLTHTFRRDGASWDVGVHYIGQLDPGSQIRTYFDYLSDGELEWNRMPEVYDRFVYPGIDLRASSGPERYERTLIKEFPAEAAAIRRYFKDVRRATSWATLEFVQGMVPRPITPVLRFVQRMTGRTATGTTKAYLDAHFRSPELKAVLASQWGDYGLPPSRSAFAVHAMIVSHYLDGGWFPKGGSAHIARTFEKGIEQAGGAVRVAQEVTEILIEDGAAVGVRALDHRGPIARERTYRAPVVISAIGASSTFSRLLPTGGAVGRATAPARRTIKRLGTGASAVTVFLRLRDDPRSIGVDGGNIWVSRDLDHDAARTHGAALLEGKPRNAFVSFPSLKSGETPHTAEIISFCDAEPFASWADRPQGDRGADYSALKERIASGMLALAETAVPGLTDLVEYMEASTPLTFEHYTAHPAGAFYGVPATPQRYKARPLGPRTAVPGLLLSGQDAGSLGIVGAMMGGVAAACQALGSRGYPMITKAVRTKTPTQSDIGPRLLPEGKHHVTVASKRRLTPSIWEVNLEVEGSVGAWAPGQFARLHVGDDSWRDYSIAGLEDGVLQLLISTRTGGRGSRFIEKVETGTRTVVELPLGGYQLKETGRPRIFIATGTGLAPFLAMFRHADSLERDTLLFGCRNREEDLTAMVDATLPGRMVRCLSRETADGFFHGRVTEALAEADIDLSGADVYLCGSAAMVMDCRAILDQADAAEVLTEPY</sequence>
<keyword evidence="4" id="KW-0521">NADP</keyword>
<dbReference type="InterPro" id="IPR017938">
    <property type="entry name" value="Riboflavin_synthase-like_b-brl"/>
</dbReference>
<dbReference type="Gene3D" id="3.50.50.60">
    <property type="entry name" value="FAD/NAD(P)-binding domain"/>
    <property type="match status" value="2"/>
</dbReference>
<dbReference type="InterPro" id="IPR001433">
    <property type="entry name" value="OxRdtase_FAD/NAD-bd"/>
</dbReference>
<dbReference type="AlphaFoldDB" id="J1GV49"/>
<evidence type="ECO:0000313" key="8">
    <source>
        <dbReference type="Proteomes" id="UP000002941"/>
    </source>
</evidence>
<dbReference type="SUPFAM" id="SSF63380">
    <property type="entry name" value="Riboflavin synthase domain-like"/>
    <property type="match status" value="1"/>
</dbReference>
<dbReference type="PANTHER" id="PTHR46091:SF3">
    <property type="entry name" value="AMINE OXIDASE DOMAIN-CONTAINING PROTEIN"/>
    <property type="match status" value="1"/>
</dbReference>
<feature type="domain" description="FAD-binding FR-type" evidence="6">
    <location>
        <begin position="537"/>
        <end position="633"/>
    </location>
</feature>
<keyword evidence="1" id="KW-0285">Flavoprotein</keyword>
<dbReference type="PANTHER" id="PTHR46091">
    <property type="entry name" value="BLR7054 PROTEIN"/>
    <property type="match status" value="1"/>
</dbReference>
<dbReference type="Pfam" id="PF13450">
    <property type="entry name" value="NAD_binding_8"/>
    <property type="match status" value="1"/>
</dbReference>
<evidence type="ECO:0000256" key="4">
    <source>
        <dbReference type="ARBA" id="ARBA00022857"/>
    </source>
</evidence>